<dbReference type="PROSITE" id="PS50001">
    <property type="entry name" value="SH2"/>
    <property type="match status" value="1"/>
</dbReference>
<evidence type="ECO:0000256" key="20">
    <source>
        <dbReference type="SAM" id="MobiDB-lite"/>
    </source>
</evidence>
<dbReference type="FunCoup" id="A0A6J2WDD9">
    <property type="interactions" value="149"/>
</dbReference>
<dbReference type="FunFam" id="2.60.40.630:FF:000001">
    <property type="entry name" value="Signal transducer and activator of transcription"/>
    <property type="match status" value="1"/>
</dbReference>
<comment type="similarity">
    <text evidence="3 19">Belongs to the transcription factor STAT family.</text>
</comment>
<evidence type="ECO:0000256" key="15">
    <source>
        <dbReference type="ARBA" id="ARBA00023159"/>
    </source>
</evidence>
<dbReference type="Pfam" id="PF21354">
    <property type="entry name" value="STAT_linker"/>
    <property type="match status" value="1"/>
</dbReference>
<dbReference type="GO" id="GO:0060429">
    <property type="term" value="P:epithelium development"/>
    <property type="evidence" value="ECO:0007669"/>
    <property type="project" value="UniProtKB-ARBA"/>
</dbReference>
<dbReference type="Gene3D" id="2.60.40.630">
    <property type="entry name" value="STAT transcription factor, DNA-binding domain"/>
    <property type="match status" value="1"/>
</dbReference>
<dbReference type="RefSeq" id="XP_030643490.1">
    <property type="nucleotide sequence ID" value="XM_030787630.1"/>
</dbReference>
<organism evidence="22 23">
    <name type="scientific">Chanos chanos</name>
    <name type="common">Milkfish</name>
    <name type="synonym">Mugil chanos</name>
    <dbReference type="NCBI Taxonomy" id="29144"/>
    <lineage>
        <taxon>Eukaryota</taxon>
        <taxon>Metazoa</taxon>
        <taxon>Chordata</taxon>
        <taxon>Craniata</taxon>
        <taxon>Vertebrata</taxon>
        <taxon>Euteleostomi</taxon>
        <taxon>Actinopterygii</taxon>
        <taxon>Neopterygii</taxon>
        <taxon>Teleostei</taxon>
        <taxon>Ostariophysi</taxon>
        <taxon>Gonorynchiformes</taxon>
        <taxon>Chanidae</taxon>
        <taxon>Chanos</taxon>
    </lineage>
</organism>
<proteinExistence type="inferred from homology"/>
<name>A0A6J2WDD9_CHACN</name>
<evidence type="ECO:0000256" key="14">
    <source>
        <dbReference type="ARBA" id="ARBA00023125"/>
    </source>
</evidence>
<dbReference type="GO" id="GO:0051093">
    <property type="term" value="P:negative regulation of developmental process"/>
    <property type="evidence" value="ECO:0007669"/>
    <property type="project" value="UniProtKB-ARBA"/>
</dbReference>
<evidence type="ECO:0000256" key="18">
    <source>
        <dbReference type="PROSITE-ProRule" id="PRU00191"/>
    </source>
</evidence>
<feature type="region of interest" description="Disordered" evidence="20">
    <location>
        <begin position="677"/>
        <end position="698"/>
    </location>
</feature>
<dbReference type="InterPro" id="IPR036860">
    <property type="entry name" value="SH2_dom_sf"/>
</dbReference>
<dbReference type="Pfam" id="PF01017">
    <property type="entry name" value="STAT_alpha"/>
    <property type="match status" value="1"/>
</dbReference>
<dbReference type="InterPro" id="IPR015988">
    <property type="entry name" value="STAT_TF_CC"/>
</dbReference>
<dbReference type="Gene3D" id="1.10.238.10">
    <property type="entry name" value="EF-hand"/>
    <property type="match status" value="1"/>
</dbReference>
<evidence type="ECO:0000256" key="6">
    <source>
        <dbReference type="ARBA" id="ARBA00022499"/>
    </source>
</evidence>
<dbReference type="InterPro" id="IPR008967">
    <property type="entry name" value="p53-like_TF_DNA-bd_sf"/>
</dbReference>
<dbReference type="Proteomes" id="UP000504632">
    <property type="component" value="Chromosome 10"/>
</dbReference>
<keyword evidence="11 18" id="KW-0727">SH2 domain</keyword>
<keyword evidence="15 19" id="KW-0010">Activator</keyword>
<evidence type="ECO:0000256" key="9">
    <source>
        <dbReference type="ARBA" id="ARBA00022843"/>
    </source>
</evidence>
<keyword evidence="22" id="KW-1185">Reference proteome</keyword>
<dbReference type="GO" id="GO:0005654">
    <property type="term" value="C:nucleoplasm"/>
    <property type="evidence" value="ECO:0007669"/>
    <property type="project" value="UniProtKB-ARBA"/>
</dbReference>
<keyword evidence="4" id="KW-0488">Methylation</keyword>
<keyword evidence="13" id="KW-0175">Coiled coil</keyword>
<dbReference type="GO" id="GO:0009653">
    <property type="term" value="P:anatomical structure morphogenesis"/>
    <property type="evidence" value="ECO:0007669"/>
    <property type="project" value="UniProtKB-ARBA"/>
</dbReference>
<evidence type="ECO:0000256" key="19">
    <source>
        <dbReference type="RuleBase" id="RU046415"/>
    </source>
</evidence>
<dbReference type="InterPro" id="IPR013800">
    <property type="entry name" value="STAT_TF_alpha"/>
</dbReference>
<keyword evidence="12 19" id="KW-0805">Transcription regulation</keyword>
<dbReference type="GO" id="GO:0051607">
    <property type="term" value="P:defense response to virus"/>
    <property type="evidence" value="ECO:0007669"/>
    <property type="project" value="UniProtKB-ARBA"/>
</dbReference>
<reference evidence="23" key="1">
    <citation type="submission" date="2025-08" db="UniProtKB">
        <authorList>
            <consortium name="RefSeq"/>
        </authorList>
    </citation>
    <scope>IDENTIFICATION</scope>
</reference>
<dbReference type="InterPro" id="IPR000980">
    <property type="entry name" value="SH2"/>
</dbReference>
<accession>A0A6J2WDD9</accession>
<evidence type="ECO:0000256" key="13">
    <source>
        <dbReference type="ARBA" id="ARBA00023054"/>
    </source>
</evidence>
<evidence type="ECO:0000256" key="1">
    <source>
        <dbReference type="ARBA" id="ARBA00004123"/>
    </source>
</evidence>
<keyword evidence="9" id="KW-0832">Ubl conjugation</keyword>
<keyword evidence="10" id="KW-0007">Acetylation</keyword>
<evidence type="ECO:0000313" key="22">
    <source>
        <dbReference type="Proteomes" id="UP000504632"/>
    </source>
</evidence>
<comment type="subcellular location">
    <subcellularLocation>
        <location evidence="2 19">Cytoplasm</location>
    </subcellularLocation>
    <subcellularLocation>
        <location evidence="1 19">Nucleus</location>
    </subcellularLocation>
</comment>
<dbReference type="AlphaFoldDB" id="A0A6J2WDD9"/>
<evidence type="ECO:0000256" key="3">
    <source>
        <dbReference type="ARBA" id="ARBA00005586"/>
    </source>
</evidence>
<keyword evidence="8" id="KW-0013">ADP-ribosylation</keyword>
<dbReference type="SUPFAM" id="SSF55550">
    <property type="entry name" value="SH2 domain"/>
    <property type="match status" value="1"/>
</dbReference>
<dbReference type="InterPro" id="IPR048988">
    <property type="entry name" value="STAT_linker"/>
</dbReference>
<evidence type="ECO:0000259" key="21">
    <source>
        <dbReference type="PROSITE" id="PS50001"/>
    </source>
</evidence>
<dbReference type="Pfam" id="PF00017">
    <property type="entry name" value="SH2"/>
    <property type="match status" value="1"/>
</dbReference>
<dbReference type="GO" id="GO:0005737">
    <property type="term" value="C:cytoplasm"/>
    <property type="evidence" value="ECO:0007669"/>
    <property type="project" value="UniProtKB-SubCell"/>
</dbReference>
<dbReference type="Gene3D" id="1.10.532.10">
    <property type="entry name" value="STAT transcription factor, N-terminal domain"/>
    <property type="match status" value="1"/>
</dbReference>
<dbReference type="Pfam" id="PF02864">
    <property type="entry name" value="STAT_bind"/>
    <property type="match status" value="1"/>
</dbReference>
<dbReference type="SUPFAM" id="SSF47655">
    <property type="entry name" value="STAT"/>
    <property type="match status" value="1"/>
</dbReference>
<dbReference type="InterPro" id="IPR001217">
    <property type="entry name" value="STAT"/>
</dbReference>
<dbReference type="FunFam" id="1.10.238.10:FF:000012">
    <property type="entry name" value="Signal transducer and activator of transcription"/>
    <property type="match status" value="1"/>
</dbReference>
<evidence type="ECO:0000256" key="17">
    <source>
        <dbReference type="ARBA" id="ARBA00023242"/>
    </source>
</evidence>
<dbReference type="SUPFAM" id="SSF48092">
    <property type="entry name" value="Transcription factor STAT-4 N-domain"/>
    <property type="match status" value="1"/>
</dbReference>
<dbReference type="OrthoDB" id="19300at2759"/>
<dbReference type="Pfam" id="PF02865">
    <property type="entry name" value="STAT_int"/>
    <property type="match status" value="1"/>
</dbReference>
<evidence type="ECO:0000256" key="16">
    <source>
        <dbReference type="ARBA" id="ARBA00023163"/>
    </source>
</evidence>
<keyword evidence="14 19" id="KW-0238">DNA-binding</keyword>
<dbReference type="InParanoid" id="A0A6J2WDD9"/>
<dbReference type="GeneID" id="115823569"/>
<dbReference type="Gene3D" id="1.20.1050.20">
    <property type="entry name" value="STAT transcription factor, all-alpha domain"/>
    <property type="match status" value="1"/>
</dbReference>
<dbReference type="GO" id="GO:0042981">
    <property type="term" value="P:regulation of apoptotic process"/>
    <property type="evidence" value="ECO:0007669"/>
    <property type="project" value="UniProtKB-ARBA"/>
</dbReference>
<feature type="domain" description="SH2" evidence="21">
    <location>
        <begin position="572"/>
        <end position="650"/>
    </location>
</feature>
<dbReference type="SUPFAM" id="SSF49417">
    <property type="entry name" value="p53-like transcription factors"/>
    <property type="match status" value="1"/>
</dbReference>
<dbReference type="GO" id="GO:0000981">
    <property type="term" value="F:DNA-binding transcription factor activity, RNA polymerase II-specific"/>
    <property type="evidence" value="ECO:0007669"/>
    <property type="project" value="UniProtKB-ARBA"/>
</dbReference>
<evidence type="ECO:0000256" key="12">
    <source>
        <dbReference type="ARBA" id="ARBA00023015"/>
    </source>
</evidence>
<protein>
    <recommendedName>
        <fullName evidence="19">Signal transducer and activator of transcription</fullName>
    </recommendedName>
</protein>
<keyword evidence="5 19" id="KW-0963">Cytoplasm</keyword>
<dbReference type="GO" id="GO:0007259">
    <property type="term" value="P:cell surface receptor signaling pathway via JAK-STAT"/>
    <property type="evidence" value="ECO:0007669"/>
    <property type="project" value="UniProtKB-ARBA"/>
</dbReference>
<dbReference type="PANTHER" id="PTHR11801">
    <property type="entry name" value="SIGNAL TRANSDUCER AND ACTIVATOR OF TRANSCRIPTION"/>
    <property type="match status" value="1"/>
</dbReference>
<dbReference type="InterPro" id="IPR012345">
    <property type="entry name" value="STAT_TF_DNA-bd_N"/>
</dbReference>
<dbReference type="FunFam" id="1.10.532.10:FF:000001">
    <property type="entry name" value="Signal transducer and activator of transcription"/>
    <property type="match status" value="1"/>
</dbReference>
<gene>
    <name evidence="23" type="primary">LOC115823569</name>
</gene>
<keyword evidence="17 19" id="KW-0539">Nucleus</keyword>
<dbReference type="InterPro" id="IPR013799">
    <property type="entry name" value="STAT_TF_prot_interaction"/>
</dbReference>
<evidence type="ECO:0000256" key="5">
    <source>
        <dbReference type="ARBA" id="ARBA00022490"/>
    </source>
</evidence>
<dbReference type="FunFam" id="3.30.505.10:FF:000003">
    <property type="entry name" value="Signal transducer and activator of transcription"/>
    <property type="match status" value="1"/>
</dbReference>
<dbReference type="SMART" id="SM00964">
    <property type="entry name" value="STAT_int"/>
    <property type="match status" value="1"/>
</dbReference>
<evidence type="ECO:0000256" key="7">
    <source>
        <dbReference type="ARBA" id="ARBA00022553"/>
    </source>
</evidence>
<keyword evidence="7 19" id="KW-0597">Phosphoprotein</keyword>
<keyword evidence="16 19" id="KW-0804">Transcription</keyword>
<dbReference type="FunFam" id="1.20.1050.20:FF:000001">
    <property type="entry name" value="Signal transducer and activator of transcription"/>
    <property type="match status" value="1"/>
</dbReference>
<evidence type="ECO:0000256" key="2">
    <source>
        <dbReference type="ARBA" id="ARBA00004496"/>
    </source>
</evidence>
<dbReference type="GO" id="GO:0060337">
    <property type="term" value="P:type I interferon-mediated signaling pathway"/>
    <property type="evidence" value="ECO:0007669"/>
    <property type="project" value="UniProtKB-ARBA"/>
</dbReference>
<sequence length="837" mass="96289">MAQWKQLQQLDTRYLEQVDQLYSDIFPMEIRQYLSQWIESQDWDVVANCVSLATVRFHDLMAQLDEQFSHSAGENNLLLQHTLRKIKGNILMNFQERPVQLAGLIAHFLNEERKILQSALKENTCPSHSSKMMDKQGEFDHKISELQSIVQETKRDIQALEDLQDDYDFRKKTQQTTAENETPSRALKEKLKQGERTIQQMFLSLHSARQAVLMQMTNALTLAEEIQRTLVSEELPKWKRRQQISCIGGPPNACLDQLQNWFTSVTECLQQIRQQLNKLQELVQKLTYENDPITQRAGALEEQTLHLFRSLISNALVVERQPCMPTHPQRPLVLKTSVQFTVKLRLLVKLPEFNCQLKVKATFDKDVTEKSTIKGYRALNCLGTQTKVLNFEESSGCIAAEFRHLQIRENKTVGSRSNEGPLTVSEELHLISFNTQLVQHGITIDIMTTSLPLVVISGSVQMPAAWASILWYNMLCSEPRNLSFFLNPEQATWGQLSELLSWQFSSVTNRGLNPEQLRMLGDKLLGPEAGGNPDELISWPKFCKTCSDRIPSFWHWLHSTLQLIKNHLLDLWNDGLIMGFVNKEQEKFLLKDKQPGTFLLRFSESCRDGGITITFIETSQFGEHEIHSVKPYTKYDLKNLSFADIIHNYKLLDSLCIPEDPLLFLYPDIPKDKAFRPYYSKPSEDASPPEDMETKPNDRPYLDRRIISVSKNPRPMPFPSDVFPDSDMMVDQVEESEGLIHTQQNADPEGAQAAVPGPPETCCYSPVLPDKPAPKKRKPVEELYQPATVNSNEWAENEDELFFLSLLRGSFQRLSLQKRAELKMKFQRIIFEAEFNQ</sequence>
<evidence type="ECO:0000313" key="23">
    <source>
        <dbReference type="RefSeq" id="XP_030643490.1"/>
    </source>
</evidence>
<dbReference type="GO" id="GO:0060333">
    <property type="term" value="P:type II interferon-mediated signaling pathway"/>
    <property type="evidence" value="ECO:0007669"/>
    <property type="project" value="UniProtKB-ARBA"/>
</dbReference>
<evidence type="ECO:0000256" key="4">
    <source>
        <dbReference type="ARBA" id="ARBA00022481"/>
    </source>
</evidence>
<dbReference type="GO" id="GO:0003677">
    <property type="term" value="F:DNA binding"/>
    <property type="evidence" value="ECO:0007669"/>
    <property type="project" value="UniProtKB-KW"/>
</dbReference>
<evidence type="ECO:0000256" key="10">
    <source>
        <dbReference type="ARBA" id="ARBA00022990"/>
    </source>
</evidence>
<dbReference type="Gene3D" id="3.30.505.10">
    <property type="entry name" value="SH2 domain"/>
    <property type="match status" value="1"/>
</dbReference>
<evidence type="ECO:0000256" key="8">
    <source>
        <dbReference type="ARBA" id="ARBA00022765"/>
    </source>
</evidence>
<keyword evidence="6" id="KW-1017">Isopeptide bond</keyword>
<dbReference type="InterPro" id="IPR036535">
    <property type="entry name" value="STAT_N_sf"/>
</dbReference>
<evidence type="ECO:0000256" key="11">
    <source>
        <dbReference type="ARBA" id="ARBA00022999"/>
    </source>
</evidence>
<dbReference type="InterPro" id="IPR013801">
    <property type="entry name" value="STAT_TF_DNA-bd"/>
</dbReference>